<comment type="similarity">
    <text evidence="2 7">Belongs to the major facilitator superfamily. Sugar transporter (TC 2.A.1.1) family.</text>
</comment>
<feature type="transmembrane region" description="Helical" evidence="8">
    <location>
        <begin position="388"/>
        <end position="409"/>
    </location>
</feature>
<keyword evidence="6 8" id="KW-0472">Membrane</keyword>
<keyword evidence="3 7" id="KW-0813">Transport</keyword>
<dbReference type="PANTHER" id="PTHR48022:SF57">
    <property type="entry name" value="MALTOSE TRANSPORTER, PUTATIVE (AFU_ORTHOLOGUE AFUA_4G00150)-RELATED"/>
    <property type="match status" value="1"/>
</dbReference>
<dbReference type="EMBL" id="LFJN01000009">
    <property type="protein sequence ID" value="KPI41377.1"/>
    <property type="molecule type" value="Genomic_DNA"/>
</dbReference>
<dbReference type="PROSITE" id="PS00217">
    <property type="entry name" value="SUGAR_TRANSPORT_2"/>
    <property type="match status" value="1"/>
</dbReference>
<dbReference type="PROSITE" id="PS50850">
    <property type="entry name" value="MFS"/>
    <property type="match status" value="1"/>
</dbReference>
<feature type="transmembrane region" description="Helical" evidence="8">
    <location>
        <begin position="238"/>
        <end position="257"/>
    </location>
</feature>
<protein>
    <submittedName>
        <fullName evidence="10">General alpha-glucoside permease</fullName>
    </submittedName>
</protein>
<evidence type="ECO:0000256" key="3">
    <source>
        <dbReference type="ARBA" id="ARBA00022448"/>
    </source>
</evidence>
<dbReference type="InterPro" id="IPR005828">
    <property type="entry name" value="MFS_sugar_transport-like"/>
</dbReference>
<evidence type="ECO:0000256" key="8">
    <source>
        <dbReference type="SAM" id="Phobius"/>
    </source>
</evidence>
<dbReference type="InterPro" id="IPR036259">
    <property type="entry name" value="MFS_trans_sf"/>
</dbReference>
<evidence type="ECO:0000313" key="10">
    <source>
        <dbReference type="EMBL" id="KPI41377.1"/>
    </source>
</evidence>
<feature type="domain" description="Major facilitator superfamily (MFS) profile" evidence="9">
    <location>
        <begin position="66"/>
        <end position="511"/>
    </location>
</feature>
<evidence type="ECO:0000259" key="9">
    <source>
        <dbReference type="PROSITE" id="PS50850"/>
    </source>
</evidence>
<dbReference type="InterPro" id="IPR005829">
    <property type="entry name" value="Sugar_transporter_CS"/>
</dbReference>
<dbReference type="InterPro" id="IPR020846">
    <property type="entry name" value="MFS_dom"/>
</dbReference>
<dbReference type="GO" id="GO:0016020">
    <property type="term" value="C:membrane"/>
    <property type="evidence" value="ECO:0007669"/>
    <property type="project" value="UniProtKB-SubCell"/>
</dbReference>
<proteinExistence type="inferred from homology"/>
<dbReference type="Proteomes" id="UP000038010">
    <property type="component" value="Unassembled WGS sequence"/>
</dbReference>
<name>A0A0N1H613_9EURO</name>
<evidence type="ECO:0000256" key="7">
    <source>
        <dbReference type="RuleBase" id="RU003346"/>
    </source>
</evidence>
<evidence type="ECO:0000256" key="2">
    <source>
        <dbReference type="ARBA" id="ARBA00010992"/>
    </source>
</evidence>
<feature type="transmembrane region" description="Helical" evidence="8">
    <location>
        <begin position="149"/>
        <end position="173"/>
    </location>
</feature>
<dbReference type="Gene3D" id="1.20.1250.20">
    <property type="entry name" value="MFS general substrate transporter like domains"/>
    <property type="match status" value="1"/>
</dbReference>
<sequence>MTAEKQMPYDNVVHAEATPSDDGVITKRTGSLDNANLMNEAYVGENREHEQTVWQAIKAQPLACLFAIGMCFTIVMECYDMVLNGNFVALRPFQERYGVPVGLKDGVMQYAIETKWQSALFQSGQCGALIGVLIAGPITNRIGYRWSTIAGLIMMNATIFICFFAESLAVLTVGQLFEGIPWGIFIANSPAYASEIAPLALRGAITATLQLAWSVGGVIVAGTTYASNQITDEKSWKIPLAIQWVFPTPLLILMLFAPESPWWLARKGRKAEAMKALERLGDGNALHTQQALAVIERTIEIEESHGTKARFLDLFKGTDLRRTLICCGAYASQNFAGNLIANQAVFFFEQAGISHDKAFELNLINSCLAIIANLAALFLTNWFGRRTIYLWGTATNIVFLMILGVAASIPQSQATNYTQAILGILISFVYAGAMGPTTYTIIAETSSLKLRALSTGIGRAAYYICEIPMIYLASQLLNTTGWNVAGKCGYVWGSTALVCWVIGYFFLPEMKDRSYRELDILFNRKVPARAFKKTVIDVKDNE</sequence>
<keyword evidence="4 8" id="KW-0812">Transmembrane</keyword>
<dbReference type="NCBIfam" id="TIGR00879">
    <property type="entry name" value="SP"/>
    <property type="match status" value="1"/>
</dbReference>
<gene>
    <name evidence="10" type="ORF">AB675_8994</name>
</gene>
<dbReference type="RefSeq" id="XP_018001340.1">
    <property type="nucleotide sequence ID" value="XM_018149490.1"/>
</dbReference>
<evidence type="ECO:0000256" key="1">
    <source>
        <dbReference type="ARBA" id="ARBA00004141"/>
    </source>
</evidence>
<evidence type="ECO:0000256" key="4">
    <source>
        <dbReference type="ARBA" id="ARBA00022692"/>
    </source>
</evidence>
<dbReference type="OrthoDB" id="6612291at2759"/>
<dbReference type="Pfam" id="PF00083">
    <property type="entry name" value="Sugar_tr"/>
    <property type="match status" value="1"/>
</dbReference>
<comment type="subcellular location">
    <subcellularLocation>
        <location evidence="1">Membrane</location>
        <topology evidence="1">Multi-pass membrane protein</topology>
    </subcellularLocation>
</comment>
<organism evidence="10 11">
    <name type="scientific">Cyphellophora attinorum</name>
    <dbReference type="NCBI Taxonomy" id="1664694"/>
    <lineage>
        <taxon>Eukaryota</taxon>
        <taxon>Fungi</taxon>
        <taxon>Dikarya</taxon>
        <taxon>Ascomycota</taxon>
        <taxon>Pezizomycotina</taxon>
        <taxon>Eurotiomycetes</taxon>
        <taxon>Chaetothyriomycetidae</taxon>
        <taxon>Chaetothyriales</taxon>
        <taxon>Cyphellophoraceae</taxon>
        <taxon>Cyphellophora</taxon>
    </lineage>
</organism>
<dbReference type="InterPro" id="IPR003663">
    <property type="entry name" value="Sugar/inositol_transpt"/>
</dbReference>
<dbReference type="AlphaFoldDB" id="A0A0N1H613"/>
<reference evidence="10 11" key="1">
    <citation type="submission" date="2015-06" db="EMBL/GenBank/DDBJ databases">
        <title>Draft genome of the ant-associated black yeast Phialophora attae CBS 131958.</title>
        <authorList>
            <person name="Moreno L.F."/>
            <person name="Stielow B.J."/>
            <person name="de Hoog S."/>
            <person name="Vicente V.A."/>
            <person name="Weiss V.A."/>
            <person name="de Vries M."/>
            <person name="Cruz L.M."/>
            <person name="Souza E.M."/>
        </authorList>
    </citation>
    <scope>NUCLEOTIDE SEQUENCE [LARGE SCALE GENOMIC DNA]</scope>
    <source>
        <strain evidence="10 11">CBS 131958</strain>
    </source>
</reference>
<dbReference type="PANTHER" id="PTHR48022">
    <property type="entry name" value="PLASTIDIC GLUCOSE TRANSPORTER 4"/>
    <property type="match status" value="1"/>
</dbReference>
<dbReference type="VEuPathDB" id="FungiDB:AB675_8994"/>
<evidence type="ECO:0000256" key="6">
    <source>
        <dbReference type="ARBA" id="ARBA00023136"/>
    </source>
</evidence>
<comment type="caution">
    <text evidence="10">The sequence shown here is derived from an EMBL/GenBank/DDBJ whole genome shotgun (WGS) entry which is preliminary data.</text>
</comment>
<feature type="transmembrane region" description="Helical" evidence="8">
    <location>
        <begin position="204"/>
        <end position="226"/>
    </location>
</feature>
<keyword evidence="11" id="KW-1185">Reference proteome</keyword>
<dbReference type="GO" id="GO:0005351">
    <property type="term" value="F:carbohydrate:proton symporter activity"/>
    <property type="evidence" value="ECO:0007669"/>
    <property type="project" value="TreeGrafter"/>
</dbReference>
<dbReference type="GeneID" id="28741370"/>
<feature type="transmembrane region" description="Helical" evidence="8">
    <location>
        <begin position="421"/>
        <end position="439"/>
    </location>
</feature>
<dbReference type="InterPro" id="IPR050360">
    <property type="entry name" value="MFS_Sugar_Transporters"/>
</dbReference>
<feature type="transmembrane region" description="Helical" evidence="8">
    <location>
        <begin position="489"/>
        <end position="507"/>
    </location>
</feature>
<dbReference type="SUPFAM" id="SSF103473">
    <property type="entry name" value="MFS general substrate transporter"/>
    <property type="match status" value="1"/>
</dbReference>
<evidence type="ECO:0000256" key="5">
    <source>
        <dbReference type="ARBA" id="ARBA00022989"/>
    </source>
</evidence>
<accession>A0A0N1H613</accession>
<feature type="transmembrane region" description="Helical" evidence="8">
    <location>
        <begin position="363"/>
        <end position="383"/>
    </location>
</feature>
<keyword evidence="5 8" id="KW-1133">Transmembrane helix</keyword>
<dbReference type="FunFam" id="1.20.1250.20:FF:000078">
    <property type="entry name" value="MFS maltose transporter, putative"/>
    <property type="match status" value="1"/>
</dbReference>
<evidence type="ECO:0000313" key="11">
    <source>
        <dbReference type="Proteomes" id="UP000038010"/>
    </source>
</evidence>